<name>A0A5C3QGH8_9AGAR</name>
<dbReference type="SUPFAM" id="SSF50370">
    <property type="entry name" value="Ricin B-like lectins"/>
    <property type="match status" value="1"/>
</dbReference>
<organism evidence="2 3">
    <name type="scientific">Pterulicium gracile</name>
    <dbReference type="NCBI Taxonomy" id="1884261"/>
    <lineage>
        <taxon>Eukaryota</taxon>
        <taxon>Fungi</taxon>
        <taxon>Dikarya</taxon>
        <taxon>Basidiomycota</taxon>
        <taxon>Agaricomycotina</taxon>
        <taxon>Agaricomycetes</taxon>
        <taxon>Agaricomycetidae</taxon>
        <taxon>Agaricales</taxon>
        <taxon>Pleurotineae</taxon>
        <taxon>Pterulaceae</taxon>
        <taxon>Pterulicium</taxon>
    </lineage>
</organism>
<accession>A0A5C3QGH8</accession>
<gene>
    <name evidence="2" type="ORF">BDV98DRAFT_571229</name>
</gene>
<feature type="signal peptide" evidence="1">
    <location>
        <begin position="1"/>
        <end position="23"/>
    </location>
</feature>
<proteinExistence type="predicted"/>
<feature type="chain" id="PRO_5022668015" description="Ricin B lectin domain-containing protein" evidence="1">
    <location>
        <begin position="24"/>
        <end position="174"/>
    </location>
</feature>
<evidence type="ECO:0000313" key="2">
    <source>
        <dbReference type="EMBL" id="TFK99600.1"/>
    </source>
</evidence>
<keyword evidence="1" id="KW-0732">Signal</keyword>
<evidence type="ECO:0000256" key="1">
    <source>
        <dbReference type="SAM" id="SignalP"/>
    </source>
</evidence>
<dbReference type="InterPro" id="IPR035992">
    <property type="entry name" value="Ricin_B-like_lectins"/>
</dbReference>
<reference evidence="2 3" key="1">
    <citation type="journal article" date="2019" name="Nat. Ecol. Evol.">
        <title>Megaphylogeny resolves global patterns of mushroom evolution.</title>
        <authorList>
            <person name="Varga T."/>
            <person name="Krizsan K."/>
            <person name="Foldi C."/>
            <person name="Dima B."/>
            <person name="Sanchez-Garcia M."/>
            <person name="Sanchez-Ramirez S."/>
            <person name="Szollosi G.J."/>
            <person name="Szarkandi J.G."/>
            <person name="Papp V."/>
            <person name="Albert L."/>
            <person name="Andreopoulos W."/>
            <person name="Angelini C."/>
            <person name="Antonin V."/>
            <person name="Barry K.W."/>
            <person name="Bougher N.L."/>
            <person name="Buchanan P."/>
            <person name="Buyck B."/>
            <person name="Bense V."/>
            <person name="Catcheside P."/>
            <person name="Chovatia M."/>
            <person name="Cooper J."/>
            <person name="Damon W."/>
            <person name="Desjardin D."/>
            <person name="Finy P."/>
            <person name="Geml J."/>
            <person name="Haridas S."/>
            <person name="Hughes K."/>
            <person name="Justo A."/>
            <person name="Karasinski D."/>
            <person name="Kautmanova I."/>
            <person name="Kiss B."/>
            <person name="Kocsube S."/>
            <person name="Kotiranta H."/>
            <person name="LaButti K.M."/>
            <person name="Lechner B.E."/>
            <person name="Liimatainen K."/>
            <person name="Lipzen A."/>
            <person name="Lukacs Z."/>
            <person name="Mihaltcheva S."/>
            <person name="Morgado L.N."/>
            <person name="Niskanen T."/>
            <person name="Noordeloos M.E."/>
            <person name="Ohm R.A."/>
            <person name="Ortiz-Santana B."/>
            <person name="Ovrebo C."/>
            <person name="Racz N."/>
            <person name="Riley R."/>
            <person name="Savchenko A."/>
            <person name="Shiryaev A."/>
            <person name="Soop K."/>
            <person name="Spirin V."/>
            <person name="Szebenyi C."/>
            <person name="Tomsovsky M."/>
            <person name="Tulloss R.E."/>
            <person name="Uehling J."/>
            <person name="Grigoriev I.V."/>
            <person name="Vagvolgyi C."/>
            <person name="Papp T."/>
            <person name="Martin F.M."/>
            <person name="Miettinen O."/>
            <person name="Hibbett D.S."/>
            <person name="Nagy L.G."/>
        </authorList>
    </citation>
    <scope>NUCLEOTIDE SEQUENCE [LARGE SCALE GENOMIC DNA]</scope>
    <source>
        <strain evidence="2 3">CBS 309.79</strain>
    </source>
</reference>
<dbReference type="AlphaFoldDB" id="A0A5C3QGH8"/>
<evidence type="ECO:0000313" key="3">
    <source>
        <dbReference type="Proteomes" id="UP000305067"/>
    </source>
</evidence>
<dbReference type="EMBL" id="ML178833">
    <property type="protein sequence ID" value="TFK99600.1"/>
    <property type="molecule type" value="Genomic_DNA"/>
</dbReference>
<evidence type="ECO:0008006" key="4">
    <source>
        <dbReference type="Google" id="ProtNLM"/>
    </source>
</evidence>
<dbReference type="Proteomes" id="UP000305067">
    <property type="component" value="Unassembled WGS sequence"/>
</dbReference>
<protein>
    <recommendedName>
        <fullName evidence="4">Ricin B lectin domain-containing protein</fullName>
    </recommendedName>
</protein>
<keyword evidence="3" id="KW-1185">Reference proteome</keyword>
<sequence length="174" mass="18357">MAFSHLFVSTLVVIFTASARVQACSPDFQGRDITISNGYGGEWTLSGSASGSAISTQNPQNVDNSSGEFRVEQDGSWPAAYIIKPLNVPGDIVAVSTASGQAHLETLITNDSSQKYIIECYSCSANGANAEGCRIISKATNNCLSSLGPGENIGTFVCHPRSSGQFWRFIAAPI</sequence>